<feature type="domain" description="Glycosyltransferase subfamily 4-like N-terminal" evidence="4">
    <location>
        <begin position="29"/>
        <end position="194"/>
    </location>
</feature>
<name>A0ABP9BJG7_9PSEU</name>
<dbReference type="InterPro" id="IPR028098">
    <property type="entry name" value="Glyco_trans_4-like_N"/>
</dbReference>
<dbReference type="RefSeq" id="WP_345417821.1">
    <property type="nucleotide sequence ID" value="NZ_BAABHO010000029.1"/>
</dbReference>
<dbReference type="PANTHER" id="PTHR12526">
    <property type="entry name" value="GLYCOSYLTRANSFERASE"/>
    <property type="match status" value="1"/>
</dbReference>
<dbReference type="Pfam" id="PF13692">
    <property type="entry name" value="Glyco_trans_1_4"/>
    <property type="match status" value="1"/>
</dbReference>
<keyword evidence="2" id="KW-0808">Transferase</keyword>
<dbReference type="Gene3D" id="3.40.50.2000">
    <property type="entry name" value="Glycogen Phosphorylase B"/>
    <property type="match status" value="2"/>
</dbReference>
<evidence type="ECO:0000313" key="5">
    <source>
        <dbReference type="EMBL" id="GAA4796294.1"/>
    </source>
</evidence>
<protein>
    <recommendedName>
        <fullName evidence="7">D-inositol 3-phosphate glycosyltransferase</fullName>
    </recommendedName>
</protein>
<comment type="caution">
    <text evidence="5">The sequence shown here is derived from an EMBL/GenBank/DDBJ whole genome shotgun (WGS) entry which is preliminary data.</text>
</comment>
<evidence type="ECO:0000256" key="1">
    <source>
        <dbReference type="ARBA" id="ARBA00022676"/>
    </source>
</evidence>
<dbReference type="Gene3D" id="3.40.50.150">
    <property type="entry name" value="Vaccinia Virus protein VP39"/>
    <property type="match status" value="1"/>
</dbReference>
<gene>
    <name evidence="5" type="ORF">GCM10023200_35450</name>
</gene>
<evidence type="ECO:0000259" key="4">
    <source>
        <dbReference type="Pfam" id="PF13439"/>
    </source>
</evidence>
<evidence type="ECO:0000313" key="6">
    <source>
        <dbReference type="Proteomes" id="UP001500928"/>
    </source>
</evidence>
<dbReference type="PANTHER" id="PTHR12526:SF510">
    <property type="entry name" value="D-INOSITOL 3-PHOSPHATE GLYCOSYLTRANSFERASE"/>
    <property type="match status" value="1"/>
</dbReference>
<dbReference type="Proteomes" id="UP001500928">
    <property type="component" value="Unassembled WGS sequence"/>
</dbReference>
<accession>A0ABP9BJG7</accession>
<dbReference type="SUPFAM" id="SSF53756">
    <property type="entry name" value="UDP-Glycosyltransferase/glycogen phosphorylase"/>
    <property type="match status" value="1"/>
</dbReference>
<dbReference type="CDD" id="cd03801">
    <property type="entry name" value="GT4_PimA-like"/>
    <property type="match status" value="1"/>
</dbReference>
<organism evidence="5 6">
    <name type="scientific">Actinomycetospora chlora</name>
    <dbReference type="NCBI Taxonomy" id="663608"/>
    <lineage>
        <taxon>Bacteria</taxon>
        <taxon>Bacillati</taxon>
        <taxon>Actinomycetota</taxon>
        <taxon>Actinomycetes</taxon>
        <taxon>Pseudonocardiales</taxon>
        <taxon>Pseudonocardiaceae</taxon>
        <taxon>Actinomycetospora</taxon>
    </lineage>
</organism>
<evidence type="ECO:0000256" key="2">
    <source>
        <dbReference type="ARBA" id="ARBA00022679"/>
    </source>
</evidence>
<evidence type="ECO:0000259" key="3">
    <source>
        <dbReference type="Pfam" id="PF05050"/>
    </source>
</evidence>
<feature type="domain" description="Methyltransferase FkbM" evidence="3">
    <location>
        <begin position="515"/>
        <end position="648"/>
    </location>
</feature>
<dbReference type="EMBL" id="BAABHO010000029">
    <property type="protein sequence ID" value="GAA4796294.1"/>
    <property type="molecule type" value="Genomic_DNA"/>
</dbReference>
<dbReference type="NCBIfam" id="TIGR01444">
    <property type="entry name" value="fkbM_fam"/>
    <property type="match status" value="1"/>
</dbReference>
<dbReference type="Pfam" id="PF13439">
    <property type="entry name" value="Glyco_transf_4"/>
    <property type="match status" value="1"/>
</dbReference>
<keyword evidence="1" id="KW-0328">Glycosyltransferase</keyword>
<evidence type="ECO:0008006" key="7">
    <source>
        <dbReference type="Google" id="ProtNLM"/>
    </source>
</evidence>
<keyword evidence="6" id="KW-1185">Reference proteome</keyword>
<dbReference type="Pfam" id="PF05050">
    <property type="entry name" value="Methyltransf_21"/>
    <property type="match status" value="1"/>
</dbReference>
<dbReference type="InterPro" id="IPR029063">
    <property type="entry name" value="SAM-dependent_MTases_sf"/>
</dbReference>
<reference evidence="6" key="1">
    <citation type="journal article" date="2019" name="Int. J. Syst. Evol. Microbiol.">
        <title>The Global Catalogue of Microorganisms (GCM) 10K type strain sequencing project: providing services to taxonomists for standard genome sequencing and annotation.</title>
        <authorList>
            <consortium name="The Broad Institute Genomics Platform"/>
            <consortium name="The Broad Institute Genome Sequencing Center for Infectious Disease"/>
            <person name="Wu L."/>
            <person name="Ma J."/>
        </authorList>
    </citation>
    <scope>NUCLEOTIDE SEQUENCE [LARGE SCALE GENOMIC DNA]</scope>
    <source>
        <strain evidence="6">JCM 17979</strain>
    </source>
</reference>
<dbReference type="SUPFAM" id="SSF53335">
    <property type="entry name" value="S-adenosyl-L-methionine-dependent methyltransferases"/>
    <property type="match status" value="1"/>
</dbReference>
<proteinExistence type="predicted"/>
<sequence length="710" mass="77022">MSHVEPQRAADALHVLHLGFEHPHQPGAGGGSRRTHEIDRRLAAAGHRVTVLTATYPGAREAVVDGVRYVPVGPAVGVRRGTNRLTRLLGYVAGLPLAVRRHRRDADVVVEDFFAPFSSMAAPRWTGRPTVGLVQWLHARDKSRQYRLPLHRVERFGARSHDRLIAVSEGTAEQLRAMNPAARVDVVGNGVEPALFEPRPRVGRDVVFLGRLELQGKGLDLLLDAWAAVCGEVEGDLVVAGGGPEEPRVRRYAARLGVDDRIRFVGWTAGAEKVALLADARLVVVPSRHETFGLVAVEALAAGTPVLAFDIPCLREVVPPGVGWTVPAFDGDALAARLVELMAPDATPTLAAAGVAGRAFARAFDWDALAATQLAILTDALAASRPEGVPPVSESPSIPAQRSRFRFDDRARRRFTRRYIGHKTLGLWRDVRRPRARLFAYEVVYSLCRATGRPTVPLRWLHLDHVSTVFGEFHIRPGTIDAACVSPAFERDDLDRLLAMMRERLLAGRRVVFADVGADVGTYSVAVANRLRDAGDLRILAFEPASSSQELVARNVEANGIGDLVELRPVALGDGSVTEAELQFDPAEPGGSGLNHDLVEGSVRERVTVSTLDAELAATGTDASDVLVLKLDVEGHEAAVLAGATAALEGAAEVLLLVEDFVETSIVDRLERDGWTFLEKITPYNSFWVRRPARRAAAPVERRTTVRSAP</sequence>
<dbReference type="InterPro" id="IPR006342">
    <property type="entry name" value="FkbM_mtfrase"/>
</dbReference>